<dbReference type="AlphaFoldDB" id="A0AA37P7N0"/>
<dbReference type="Proteomes" id="UP001055115">
    <property type="component" value="Unassembled WGS sequence"/>
</dbReference>
<gene>
    <name evidence="1" type="ORF">ColSpa_04945</name>
</gene>
<sequence>MLNAVVVILVDNIYPSFVVAKHRVMVWYKNYVRDEIRSKMSEAFIIGAGSEIREAPKPQLHLTGEPTHR</sequence>
<proteinExistence type="predicted"/>
<protein>
    <submittedName>
        <fullName evidence="1">Uncharacterized protein</fullName>
    </submittedName>
</protein>
<evidence type="ECO:0000313" key="1">
    <source>
        <dbReference type="EMBL" id="GKT44764.1"/>
    </source>
</evidence>
<dbReference type="EMBL" id="BQXU01000011">
    <property type="protein sequence ID" value="GKT44764.1"/>
    <property type="molecule type" value="Genomic_DNA"/>
</dbReference>
<evidence type="ECO:0000313" key="2">
    <source>
        <dbReference type="Proteomes" id="UP001055115"/>
    </source>
</evidence>
<name>A0AA37P7N0_9PEZI</name>
<keyword evidence="2" id="KW-1185">Reference proteome</keyword>
<dbReference type="GeneID" id="73325747"/>
<reference evidence="1 2" key="1">
    <citation type="submission" date="2022-03" db="EMBL/GenBank/DDBJ databases">
        <title>Genome data of Colletotrichum spp.</title>
        <authorList>
            <person name="Utami Y.D."/>
            <person name="Hiruma K."/>
        </authorList>
    </citation>
    <scope>NUCLEOTIDE SEQUENCE [LARGE SCALE GENOMIC DNA]</scope>
    <source>
        <strain evidence="1 2">MAFF 239500</strain>
    </source>
</reference>
<dbReference type="RefSeq" id="XP_049127114.1">
    <property type="nucleotide sequence ID" value="XM_049271157.1"/>
</dbReference>
<accession>A0AA37P7N0</accession>
<organism evidence="1 2">
    <name type="scientific">Colletotrichum spaethianum</name>
    <dbReference type="NCBI Taxonomy" id="700344"/>
    <lineage>
        <taxon>Eukaryota</taxon>
        <taxon>Fungi</taxon>
        <taxon>Dikarya</taxon>
        <taxon>Ascomycota</taxon>
        <taxon>Pezizomycotina</taxon>
        <taxon>Sordariomycetes</taxon>
        <taxon>Hypocreomycetidae</taxon>
        <taxon>Glomerellales</taxon>
        <taxon>Glomerellaceae</taxon>
        <taxon>Colletotrichum</taxon>
        <taxon>Colletotrichum spaethianum species complex</taxon>
    </lineage>
</organism>
<comment type="caution">
    <text evidence="1">The sequence shown here is derived from an EMBL/GenBank/DDBJ whole genome shotgun (WGS) entry which is preliminary data.</text>
</comment>